<evidence type="ECO:0000256" key="4">
    <source>
        <dbReference type="ARBA" id="ARBA00022989"/>
    </source>
</evidence>
<dbReference type="RefSeq" id="WP_070049475.1">
    <property type="nucleotide sequence ID" value="NZ_CBCSDO010000007.1"/>
</dbReference>
<sequence length="451" mass="49511">MFSRFFNLSQQKKIGAIALPMVLSNLCVPLLGLVDTAVAGHLDDAKYLGGIALGSSVISLLFFLLSFLRMSTTGLTAQAYGANNTEGQLNCLSQGITVALCIAAVLLLLQYPLSMLFYLSDASQAITEQAVSYFQVRIWSAPALLTNLVLMGWFLGQQNARYPMWMLIFSNSINIILDIVFVVYLHWNVPGIAAASVIADYAGLALALSFIYRSPLRASIVSYFQQHWLSSLQYAKFKQLFALNRDIFLRSLCLQAVFIFIAFQGAAYGDNTVAANAVLLSFLMLVSYALDGLAYAAESITGQAIGQAKAQRNSHQFTDSLIVLSCWCLMLSLLFSVGYAVAGQAFVNLLTSIPEVQAEAENYVGWMILLPLVASWAYLLDGVFIGATQGKTLRNTMLIALIGFAALFLLFQDWQNHALWLALCGFMALRSLGLALVLFKQLRHNQLIPKH</sequence>
<name>A0A1E7Q6Z4_9GAMM</name>
<evidence type="ECO:0000256" key="1">
    <source>
        <dbReference type="ARBA" id="ARBA00004141"/>
    </source>
</evidence>
<comment type="caution">
    <text evidence="7">The sequence shown here is derived from an EMBL/GenBank/DDBJ whole genome shotgun (WGS) entry which is preliminary data.</text>
</comment>
<dbReference type="EMBL" id="MKEK01000001">
    <property type="protein sequence ID" value="OEY69906.1"/>
    <property type="molecule type" value="Genomic_DNA"/>
</dbReference>
<evidence type="ECO:0000256" key="5">
    <source>
        <dbReference type="ARBA" id="ARBA00023136"/>
    </source>
</evidence>
<evidence type="ECO:0000313" key="7">
    <source>
        <dbReference type="EMBL" id="OEY69906.1"/>
    </source>
</evidence>
<feature type="transmembrane region" description="Helical" evidence="6">
    <location>
        <begin position="392"/>
        <end position="411"/>
    </location>
</feature>
<dbReference type="NCBIfam" id="TIGR00797">
    <property type="entry name" value="matE"/>
    <property type="match status" value="1"/>
</dbReference>
<accession>A0A1E7Q6Z4</accession>
<dbReference type="STRING" id="1628148.BI198_10270"/>
<dbReference type="InterPro" id="IPR044644">
    <property type="entry name" value="DinF-like"/>
</dbReference>
<proteinExistence type="inferred from homology"/>
<dbReference type="Proteomes" id="UP000242258">
    <property type="component" value="Unassembled WGS sequence"/>
</dbReference>
<feature type="transmembrane region" description="Helical" evidence="6">
    <location>
        <begin position="317"/>
        <end position="342"/>
    </location>
</feature>
<keyword evidence="4 6" id="KW-1133">Transmembrane helix</keyword>
<dbReference type="GO" id="GO:0015297">
    <property type="term" value="F:antiporter activity"/>
    <property type="evidence" value="ECO:0007669"/>
    <property type="project" value="InterPro"/>
</dbReference>
<organism evidence="7 8">
    <name type="scientific">Rheinheimera salexigens</name>
    <dbReference type="NCBI Taxonomy" id="1628148"/>
    <lineage>
        <taxon>Bacteria</taxon>
        <taxon>Pseudomonadati</taxon>
        <taxon>Pseudomonadota</taxon>
        <taxon>Gammaproteobacteria</taxon>
        <taxon>Chromatiales</taxon>
        <taxon>Chromatiaceae</taxon>
        <taxon>Rheinheimera</taxon>
    </lineage>
</organism>
<comment type="subcellular location">
    <subcellularLocation>
        <location evidence="1">Membrane</location>
        <topology evidence="1">Multi-pass membrane protein</topology>
    </subcellularLocation>
</comment>
<feature type="transmembrane region" description="Helical" evidence="6">
    <location>
        <begin position="193"/>
        <end position="212"/>
    </location>
</feature>
<feature type="transmembrane region" description="Helical" evidence="6">
    <location>
        <begin position="89"/>
        <end position="113"/>
    </location>
</feature>
<keyword evidence="5 6" id="KW-0472">Membrane</keyword>
<dbReference type="NCBIfam" id="NF007690">
    <property type="entry name" value="PRK10367.1"/>
    <property type="match status" value="1"/>
</dbReference>
<evidence type="ECO:0000256" key="2">
    <source>
        <dbReference type="ARBA" id="ARBA00010199"/>
    </source>
</evidence>
<protein>
    <submittedName>
        <fullName evidence="7">MATE family efflux transporter</fullName>
    </submittedName>
</protein>
<feature type="transmembrane region" description="Helical" evidence="6">
    <location>
        <begin position="167"/>
        <end position="187"/>
    </location>
</feature>
<evidence type="ECO:0000313" key="8">
    <source>
        <dbReference type="Proteomes" id="UP000242258"/>
    </source>
</evidence>
<feature type="transmembrane region" description="Helical" evidence="6">
    <location>
        <begin position="46"/>
        <end position="68"/>
    </location>
</feature>
<feature type="transmembrane region" description="Helical" evidence="6">
    <location>
        <begin position="362"/>
        <end position="380"/>
    </location>
</feature>
<dbReference type="InterPro" id="IPR002528">
    <property type="entry name" value="MATE_fam"/>
</dbReference>
<feature type="transmembrane region" description="Helical" evidence="6">
    <location>
        <begin position="247"/>
        <end position="267"/>
    </location>
</feature>
<reference evidence="8" key="1">
    <citation type="submission" date="2016-09" db="EMBL/GenBank/DDBJ databases">
        <authorList>
            <person name="Wan X."/>
            <person name="Hou S."/>
        </authorList>
    </citation>
    <scope>NUCLEOTIDE SEQUENCE [LARGE SCALE GENOMIC DNA]</scope>
    <source>
        <strain evidence="8">KH87</strain>
    </source>
</reference>
<evidence type="ECO:0000256" key="3">
    <source>
        <dbReference type="ARBA" id="ARBA00022692"/>
    </source>
</evidence>
<dbReference type="AlphaFoldDB" id="A0A1E7Q6Z4"/>
<gene>
    <name evidence="7" type="ORF">BI198_10270</name>
</gene>
<dbReference type="PANTHER" id="PTHR42893:SF46">
    <property type="entry name" value="PROTEIN DETOXIFICATION 44, CHLOROPLASTIC"/>
    <property type="match status" value="1"/>
</dbReference>
<dbReference type="OrthoDB" id="9789527at2"/>
<feature type="transmembrane region" description="Helical" evidence="6">
    <location>
        <begin position="14"/>
        <end position="34"/>
    </location>
</feature>
<dbReference type="PANTHER" id="PTHR42893">
    <property type="entry name" value="PROTEIN DETOXIFICATION 44, CHLOROPLASTIC-RELATED"/>
    <property type="match status" value="1"/>
</dbReference>
<feature type="transmembrane region" description="Helical" evidence="6">
    <location>
        <begin position="417"/>
        <end position="439"/>
    </location>
</feature>
<dbReference type="Pfam" id="PF01554">
    <property type="entry name" value="MatE"/>
    <property type="match status" value="2"/>
</dbReference>
<comment type="similarity">
    <text evidence="2">Belongs to the multi antimicrobial extrusion (MATE) (TC 2.A.66.1) family.</text>
</comment>
<keyword evidence="3 6" id="KW-0812">Transmembrane</keyword>
<dbReference type="GO" id="GO:0005886">
    <property type="term" value="C:plasma membrane"/>
    <property type="evidence" value="ECO:0007669"/>
    <property type="project" value="TreeGrafter"/>
</dbReference>
<dbReference type="CDD" id="cd13136">
    <property type="entry name" value="MATE_DinF_like"/>
    <property type="match status" value="1"/>
</dbReference>
<feature type="transmembrane region" description="Helical" evidence="6">
    <location>
        <begin position="133"/>
        <end position="155"/>
    </location>
</feature>
<dbReference type="GO" id="GO:0042910">
    <property type="term" value="F:xenobiotic transmembrane transporter activity"/>
    <property type="evidence" value="ECO:0007669"/>
    <property type="project" value="InterPro"/>
</dbReference>
<feature type="transmembrane region" description="Helical" evidence="6">
    <location>
        <begin position="273"/>
        <end position="296"/>
    </location>
</feature>
<keyword evidence="8" id="KW-1185">Reference proteome</keyword>
<evidence type="ECO:0000256" key="6">
    <source>
        <dbReference type="SAM" id="Phobius"/>
    </source>
</evidence>